<evidence type="ECO:0000313" key="3">
    <source>
        <dbReference type="WBParaSite" id="SCUD_0000968001-mRNA-1"/>
    </source>
</evidence>
<proteinExistence type="predicted"/>
<dbReference type="WBParaSite" id="SCUD_0000968001-mRNA-1">
    <property type="protein sequence ID" value="SCUD_0000968001-mRNA-1"/>
    <property type="gene ID" value="SCUD_0000968001"/>
</dbReference>
<dbReference type="EMBL" id="UZAK01033357">
    <property type="protein sequence ID" value="VDP36564.1"/>
    <property type="molecule type" value="Genomic_DNA"/>
</dbReference>
<keyword evidence="2" id="KW-1185">Reference proteome</keyword>
<sequence>MLDNNPSSIHMTDEYIWVQIHFESADNPNHLLYKCMIWLYLPENLFPCKKVLVSLYTDLDFYRQ</sequence>
<dbReference type="AlphaFoldDB" id="A0A183K3W2"/>
<protein>
    <submittedName>
        <fullName evidence="3">Ovule protein</fullName>
    </submittedName>
</protein>
<name>A0A183K3W2_9TREM</name>
<reference evidence="1 2" key="2">
    <citation type="submission" date="2018-11" db="EMBL/GenBank/DDBJ databases">
        <authorList>
            <consortium name="Pathogen Informatics"/>
        </authorList>
    </citation>
    <scope>NUCLEOTIDE SEQUENCE [LARGE SCALE GENOMIC DNA]</scope>
    <source>
        <strain evidence="1">Dakar</strain>
        <strain evidence="2">Dakar, Senegal</strain>
    </source>
</reference>
<dbReference type="Proteomes" id="UP000279833">
    <property type="component" value="Unassembled WGS sequence"/>
</dbReference>
<accession>A0A183K3W2</accession>
<organism evidence="3">
    <name type="scientific">Schistosoma curassoni</name>
    <dbReference type="NCBI Taxonomy" id="6186"/>
    <lineage>
        <taxon>Eukaryota</taxon>
        <taxon>Metazoa</taxon>
        <taxon>Spiralia</taxon>
        <taxon>Lophotrochozoa</taxon>
        <taxon>Platyhelminthes</taxon>
        <taxon>Trematoda</taxon>
        <taxon>Digenea</taxon>
        <taxon>Strigeidida</taxon>
        <taxon>Schistosomatoidea</taxon>
        <taxon>Schistosomatidae</taxon>
        <taxon>Schistosoma</taxon>
    </lineage>
</organism>
<evidence type="ECO:0000313" key="2">
    <source>
        <dbReference type="Proteomes" id="UP000279833"/>
    </source>
</evidence>
<reference evidence="3" key="1">
    <citation type="submission" date="2016-06" db="UniProtKB">
        <authorList>
            <consortium name="WormBaseParasite"/>
        </authorList>
    </citation>
    <scope>IDENTIFICATION</scope>
</reference>
<evidence type="ECO:0000313" key="1">
    <source>
        <dbReference type="EMBL" id="VDP36564.1"/>
    </source>
</evidence>
<gene>
    <name evidence="1" type="ORF">SCUD_LOCUS9680</name>
</gene>